<dbReference type="Gene3D" id="1.20.1740.10">
    <property type="entry name" value="Amino acid/polyamine transporter I"/>
    <property type="match status" value="2"/>
</dbReference>
<organism evidence="8 9">
    <name type="scientific">Apophysomyces ossiformis</name>
    <dbReference type="NCBI Taxonomy" id="679940"/>
    <lineage>
        <taxon>Eukaryota</taxon>
        <taxon>Fungi</taxon>
        <taxon>Fungi incertae sedis</taxon>
        <taxon>Mucoromycota</taxon>
        <taxon>Mucoromycotina</taxon>
        <taxon>Mucoromycetes</taxon>
        <taxon>Mucorales</taxon>
        <taxon>Mucorineae</taxon>
        <taxon>Mucoraceae</taxon>
        <taxon>Apophysomyces</taxon>
    </lineage>
</organism>
<evidence type="ECO:0000256" key="1">
    <source>
        <dbReference type="ARBA" id="ARBA00004141"/>
    </source>
</evidence>
<feature type="region of interest" description="Disordered" evidence="6">
    <location>
        <begin position="1"/>
        <end position="28"/>
    </location>
</feature>
<dbReference type="AlphaFoldDB" id="A0A8H7BJ77"/>
<keyword evidence="2" id="KW-0813">Transport</keyword>
<evidence type="ECO:0000313" key="9">
    <source>
        <dbReference type="Proteomes" id="UP000605846"/>
    </source>
</evidence>
<protein>
    <submittedName>
        <fullName evidence="8">Cationic amino acid transporter-1</fullName>
    </submittedName>
</protein>
<reference evidence="8" key="1">
    <citation type="submission" date="2020-01" db="EMBL/GenBank/DDBJ databases">
        <title>Genome Sequencing of Three Apophysomyces-Like Fungal Strains Confirms a Novel Fungal Genus in the Mucoromycota with divergent Burkholderia-like Endosymbiotic Bacteria.</title>
        <authorList>
            <person name="Stajich J.E."/>
            <person name="Macias A.M."/>
            <person name="Carter-House D."/>
            <person name="Lovett B."/>
            <person name="Kasson L.R."/>
            <person name="Berry K."/>
            <person name="Grigoriev I."/>
            <person name="Chang Y."/>
            <person name="Spatafora J."/>
            <person name="Kasson M.T."/>
        </authorList>
    </citation>
    <scope>NUCLEOTIDE SEQUENCE</scope>
    <source>
        <strain evidence="8">NRRL A-21654</strain>
    </source>
</reference>
<feature type="transmembrane region" description="Helical" evidence="7">
    <location>
        <begin position="311"/>
        <end position="337"/>
    </location>
</feature>
<keyword evidence="4 7" id="KW-1133">Transmembrane helix</keyword>
<dbReference type="Pfam" id="PF13520">
    <property type="entry name" value="AA_permease_2"/>
    <property type="match status" value="2"/>
</dbReference>
<feature type="transmembrane region" description="Helical" evidence="7">
    <location>
        <begin position="151"/>
        <end position="173"/>
    </location>
</feature>
<feature type="transmembrane region" description="Helical" evidence="7">
    <location>
        <begin position="447"/>
        <end position="466"/>
    </location>
</feature>
<comment type="caution">
    <text evidence="8">The sequence shown here is derived from an EMBL/GenBank/DDBJ whole genome shotgun (WGS) entry which is preliminary data.</text>
</comment>
<feature type="compositionally biased region" description="Basic and acidic residues" evidence="6">
    <location>
        <begin position="495"/>
        <end position="519"/>
    </location>
</feature>
<dbReference type="GO" id="GO:0015171">
    <property type="term" value="F:amino acid transmembrane transporter activity"/>
    <property type="evidence" value="ECO:0007669"/>
    <property type="project" value="TreeGrafter"/>
</dbReference>
<gene>
    <name evidence="8" type="primary">ATRC1</name>
    <name evidence="8" type="ORF">EC973_002324</name>
</gene>
<proteinExistence type="predicted"/>
<dbReference type="PANTHER" id="PTHR43243:SF4">
    <property type="entry name" value="CATIONIC AMINO ACID TRANSPORTER 4"/>
    <property type="match status" value="1"/>
</dbReference>
<comment type="subcellular location">
    <subcellularLocation>
        <location evidence="1">Membrane</location>
        <topology evidence="1">Multi-pass membrane protein</topology>
    </subcellularLocation>
</comment>
<keyword evidence="3 7" id="KW-0812">Transmembrane</keyword>
<feature type="transmembrane region" description="Helical" evidence="7">
    <location>
        <begin position="90"/>
        <end position="110"/>
    </location>
</feature>
<feature type="transmembrane region" description="Helical" evidence="7">
    <location>
        <begin position="256"/>
        <end position="280"/>
    </location>
</feature>
<feature type="region of interest" description="Disordered" evidence="6">
    <location>
        <begin position="477"/>
        <end position="519"/>
    </location>
</feature>
<evidence type="ECO:0000256" key="2">
    <source>
        <dbReference type="ARBA" id="ARBA00022448"/>
    </source>
</evidence>
<dbReference type="OrthoDB" id="5982228at2759"/>
<dbReference type="GO" id="GO:0005886">
    <property type="term" value="C:plasma membrane"/>
    <property type="evidence" value="ECO:0007669"/>
    <property type="project" value="TreeGrafter"/>
</dbReference>
<evidence type="ECO:0000256" key="4">
    <source>
        <dbReference type="ARBA" id="ARBA00022989"/>
    </source>
</evidence>
<evidence type="ECO:0000256" key="6">
    <source>
        <dbReference type="SAM" id="MobiDB-lite"/>
    </source>
</evidence>
<feature type="transmembrane region" description="Helical" evidence="7">
    <location>
        <begin position="202"/>
        <end position="223"/>
    </location>
</feature>
<feature type="compositionally biased region" description="Polar residues" evidence="6">
    <location>
        <begin position="1"/>
        <end position="23"/>
    </location>
</feature>
<dbReference type="PANTHER" id="PTHR43243">
    <property type="entry name" value="INNER MEMBRANE TRANSPORTER YGJI-RELATED"/>
    <property type="match status" value="1"/>
</dbReference>
<dbReference type="Proteomes" id="UP000605846">
    <property type="component" value="Unassembled WGS sequence"/>
</dbReference>
<keyword evidence="5 7" id="KW-0472">Membrane</keyword>
<feature type="transmembrane region" description="Helical" evidence="7">
    <location>
        <begin position="385"/>
        <end position="403"/>
    </location>
</feature>
<name>A0A8H7BJ77_9FUNG</name>
<dbReference type="PIRSF" id="PIRSF006060">
    <property type="entry name" value="AA_transporter"/>
    <property type="match status" value="1"/>
</dbReference>
<keyword evidence="9" id="KW-1185">Reference proteome</keyword>
<accession>A0A8H7BJ77</accession>
<evidence type="ECO:0000256" key="7">
    <source>
        <dbReference type="SAM" id="Phobius"/>
    </source>
</evidence>
<feature type="transmembrane region" description="Helical" evidence="7">
    <location>
        <begin position="423"/>
        <end position="441"/>
    </location>
</feature>
<dbReference type="InterPro" id="IPR002293">
    <property type="entry name" value="AA/rel_permease1"/>
</dbReference>
<evidence type="ECO:0000313" key="8">
    <source>
        <dbReference type="EMBL" id="KAF7723142.1"/>
    </source>
</evidence>
<feature type="compositionally biased region" description="Polar residues" evidence="6">
    <location>
        <begin position="478"/>
        <end position="493"/>
    </location>
</feature>
<feature type="transmembrane region" description="Helical" evidence="7">
    <location>
        <begin position="59"/>
        <end position="78"/>
    </location>
</feature>
<dbReference type="EMBL" id="JABAYA010000162">
    <property type="protein sequence ID" value="KAF7723142.1"/>
    <property type="molecule type" value="Genomic_DNA"/>
</dbReference>
<evidence type="ECO:0000256" key="3">
    <source>
        <dbReference type="ARBA" id="ARBA00022692"/>
    </source>
</evidence>
<sequence length="519" mass="56837">MITEDQSNLHGQYPLTENNSGQYEPQRRHSWFRQLGTRKTMESIERDADEAPLHRALSTFQLIFVGIGAIIGTGIFVLSGQAAARNAGPAVTISFIIAALAAALAALSYSEMASMIPVSGSAYTYAYATMGEFMAWIIGWDLILEYMVGSATVAVGWSGYFSKFFALVANAHFGESWTTPPLVWEEGPPATLTYVQGRYFNVPGFMVVMIVTLILTMGPYLYCQWSYEHTVSSYIGFDAVTTVALEARNPKRDLPIGILGSLLISTALYIATCTIMTGAVKYTELMVSTPVTVAVDAVQQRTGKDFRWLNVLVAIGALCGLTSVLLVGILAMSRVLYSMAQDGLLPSGFAIVHPRLKTPYVSTLTVGIITAVLAAVLPVDLLGNMTSIGTLLAFFVVHGAVIIMRIKRPHAERRFKIPGGKYVSLIFPALGMIISITLIAVAEVTTIWRLFVWMAIGWIFYFLYGLRHSKLARDRTGHQNACTNENRASSNGETCKPKEDQEPDEERKPVRDGESHSMP</sequence>
<evidence type="ECO:0000256" key="5">
    <source>
        <dbReference type="ARBA" id="ARBA00023136"/>
    </source>
</evidence>
<feature type="transmembrane region" description="Helical" evidence="7">
    <location>
        <begin position="358"/>
        <end position="379"/>
    </location>
</feature>
<feature type="transmembrane region" description="Helical" evidence="7">
    <location>
        <begin position="122"/>
        <end position="144"/>
    </location>
</feature>